<reference evidence="8" key="1">
    <citation type="journal article" date="2017" name="Nat. Ecol. Evol.">
        <title>Genome expansion and lineage-specific genetic innovations in the forest pathogenic fungi Armillaria.</title>
        <authorList>
            <person name="Sipos G."/>
            <person name="Prasanna A.N."/>
            <person name="Walter M.C."/>
            <person name="O'Connor E."/>
            <person name="Balint B."/>
            <person name="Krizsan K."/>
            <person name="Kiss B."/>
            <person name="Hess J."/>
            <person name="Varga T."/>
            <person name="Slot J."/>
            <person name="Riley R."/>
            <person name="Boka B."/>
            <person name="Rigling D."/>
            <person name="Barry K."/>
            <person name="Lee J."/>
            <person name="Mihaltcheva S."/>
            <person name="LaButti K."/>
            <person name="Lipzen A."/>
            <person name="Waldron R."/>
            <person name="Moloney N.M."/>
            <person name="Sperisen C."/>
            <person name="Kredics L."/>
            <person name="Vagvoelgyi C."/>
            <person name="Patrignani A."/>
            <person name="Fitzpatrick D."/>
            <person name="Nagy I."/>
            <person name="Doyle S."/>
            <person name="Anderson J.B."/>
            <person name="Grigoriev I.V."/>
            <person name="Gueldener U."/>
            <person name="Muensterkoetter M."/>
            <person name="Nagy L.G."/>
        </authorList>
    </citation>
    <scope>NUCLEOTIDE SEQUENCE [LARGE SCALE GENOMIC DNA]</scope>
    <source>
        <strain evidence="8">Ar21-2</strain>
    </source>
</reference>
<gene>
    <name evidence="7" type="ORF">ARMGADRAFT_1085013</name>
</gene>
<comment type="similarity">
    <text evidence="1">Belongs to the paxM FAD-dependent monooxygenase family.</text>
</comment>
<organism evidence="7 8">
    <name type="scientific">Armillaria gallica</name>
    <name type="common">Bulbous honey fungus</name>
    <name type="synonym">Armillaria bulbosa</name>
    <dbReference type="NCBI Taxonomy" id="47427"/>
    <lineage>
        <taxon>Eukaryota</taxon>
        <taxon>Fungi</taxon>
        <taxon>Dikarya</taxon>
        <taxon>Basidiomycota</taxon>
        <taxon>Agaricomycotina</taxon>
        <taxon>Agaricomycetes</taxon>
        <taxon>Agaricomycetidae</taxon>
        <taxon>Agaricales</taxon>
        <taxon>Marasmiineae</taxon>
        <taxon>Physalacriaceae</taxon>
        <taxon>Armillaria</taxon>
    </lineage>
</organism>
<sequence length="443" mass="48471">MKVIIVGGGISGLATYHALQTYLPSNVSVKVYESYPSTDTTTSSIGGGIGIIPNGVRALNAISPASVLYLRAHGNACPYFTIRNQNGTTLGQLGGLDDRILISRASAHEALLLGIPDGVIKWGRKVVEVKETADAAQVVFEDSTVETCDLVIGADGIKSVCRQALFGKEAYQAQYDGLTGVDGFTPFASLTPSLQRGLKADQATMTFSRDGFFGYALALPARTPVKEQQVMFWSTYATNTPPPRDLPSEDLRAILMEKYGSWRSPYTGAFRQIIDAASQPTNKADSRFTGWLVLPRYELLPLPYWTSLHGMALGPSTGSARIVLVGDAAHAASPYSGHGASLAFEDAQMLGLLLRHYLSDLESLSKVAKAYEDMRIPRVGRILRLGRRQTDGKREISWFKAIIRDLILWIMCHLPLSIMLWLNPTHLYDVEKEVEKYLAAIIQ</sequence>
<dbReference type="AlphaFoldDB" id="A0A2H3CYE5"/>
<dbReference type="InterPro" id="IPR050493">
    <property type="entry name" value="FAD-dep_Monooxygenase_BioMet"/>
</dbReference>
<accession>A0A2H3CYE5</accession>
<keyword evidence="3" id="KW-0274">FAD</keyword>
<keyword evidence="8" id="KW-1185">Reference proteome</keyword>
<dbReference type="OMA" id="DAKHRQN"/>
<dbReference type="PANTHER" id="PTHR13789:SF309">
    <property type="entry name" value="PUTATIVE (AFU_ORTHOLOGUE AFUA_6G14510)-RELATED"/>
    <property type="match status" value="1"/>
</dbReference>
<dbReference type="SUPFAM" id="SSF51905">
    <property type="entry name" value="FAD/NAD(P)-binding domain"/>
    <property type="match status" value="1"/>
</dbReference>
<dbReference type="STRING" id="47427.A0A2H3CYE5"/>
<dbReference type="Proteomes" id="UP000217790">
    <property type="component" value="Unassembled WGS sequence"/>
</dbReference>
<dbReference type="OrthoDB" id="47494at2759"/>
<evidence type="ECO:0000256" key="4">
    <source>
        <dbReference type="ARBA" id="ARBA00023002"/>
    </source>
</evidence>
<keyword evidence="4" id="KW-0560">Oxidoreductase</keyword>
<dbReference type="PANTHER" id="PTHR13789">
    <property type="entry name" value="MONOOXYGENASE"/>
    <property type="match status" value="1"/>
</dbReference>
<dbReference type="EMBL" id="KZ293675">
    <property type="protein sequence ID" value="PBK88035.1"/>
    <property type="molecule type" value="Genomic_DNA"/>
</dbReference>
<keyword evidence="2" id="KW-0285">Flavoprotein</keyword>
<name>A0A2H3CYE5_ARMGA</name>
<evidence type="ECO:0000259" key="6">
    <source>
        <dbReference type="Pfam" id="PF01494"/>
    </source>
</evidence>
<dbReference type="PRINTS" id="PR00420">
    <property type="entry name" value="RNGMNOXGNASE"/>
</dbReference>
<evidence type="ECO:0000313" key="7">
    <source>
        <dbReference type="EMBL" id="PBK88035.1"/>
    </source>
</evidence>
<evidence type="ECO:0000256" key="1">
    <source>
        <dbReference type="ARBA" id="ARBA00007992"/>
    </source>
</evidence>
<dbReference type="GO" id="GO:0071949">
    <property type="term" value="F:FAD binding"/>
    <property type="evidence" value="ECO:0007669"/>
    <property type="project" value="InterPro"/>
</dbReference>
<protein>
    <submittedName>
        <fullName evidence="7">FAD/NAD(P)-binding domain-containing protein</fullName>
    </submittedName>
</protein>
<dbReference type="InterPro" id="IPR002938">
    <property type="entry name" value="FAD-bd"/>
</dbReference>
<evidence type="ECO:0000313" key="8">
    <source>
        <dbReference type="Proteomes" id="UP000217790"/>
    </source>
</evidence>
<feature type="domain" description="FAD-binding" evidence="6">
    <location>
        <begin position="321"/>
        <end position="383"/>
    </location>
</feature>
<keyword evidence="5" id="KW-0503">Monooxygenase</keyword>
<dbReference type="Gene3D" id="3.50.50.60">
    <property type="entry name" value="FAD/NAD(P)-binding domain"/>
    <property type="match status" value="1"/>
</dbReference>
<proteinExistence type="inferred from homology"/>
<dbReference type="InterPro" id="IPR036188">
    <property type="entry name" value="FAD/NAD-bd_sf"/>
</dbReference>
<dbReference type="Pfam" id="PF01494">
    <property type="entry name" value="FAD_binding_3"/>
    <property type="match status" value="1"/>
</dbReference>
<evidence type="ECO:0000256" key="5">
    <source>
        <dbReference type="ARBA" id="ARBA00023033"/>
    </source>
</evidence>
<dbReference type="InParanoid" id="A0A2H3CYE5"/>
<evidence type="ECO:0000256" key="2">
    <source>
        <dbReference type="ARBA" id="ARBA00022630"/>
    </source>
</evidence>
<evidence type="ECO:0000256" key="3">
    <source>
        <dbReference type="ARBA" id="ARBA00022827"/>
    </source>
</evidence>
<dbReference type="GO" id="GO:0004497">
    <property type="term" value="F:monooxygenase activity"/>
    <property type="evidence" value="ECO:0007669"/>
    <property type="project" value="UniProtKB-KW"/>
</dbReference>